<evidence type="ECO:0000313" key="3">
    <source>
        <dbReference type="WBParaSite" id="SBAD_0001030301-mRNA-1"/>
    </source>
</evidence>
<keyword evidence="2" id="KW-1185">Reference proteome</keyword>
<dbReference type="Proteomes" id="UP000270296">
    <property type="component" value="Unassembled WGS sequence"/>
</dbReference>
<proteinExistence type="predicted"/>
<evidence type="ECO:0000313" key="2">
    <source>
        <dbReference type="Proteomes" id="UP000270296"/>
    </source>
</evidence>
<organism evidence="3">
    <name type="scientific">Soboliphyme baturini</name>
    <dbReference type="NCBI Taxonomy" id="241478"/>
    <lineage>
        <taxon>Eukaryota</taxon>
        <taxon>Metazoa</taxon>
        <taxon>Ecdysozoa</taxon>
        <taxon>Nematoda</taxon>
        <taxon>Enoplea</taxon>
        <taxon>Dorylaimia</taxon>
        <taxon>Dioctophymatida</taxon>
        <taxon>Dioctophymatoidea</taxon>
        <taxon>Soboliphymatidae</taxon>
        <taxon>Soboliphyme</taxon>
    </lineage>
</organism>
<dbReference type="WBParaSite" id="SBAD_0001030301-mRNA-1">
    <property type="protein sequence ID" value="SBAD_0001030301-mRNA-1"/>
    <property type="gene ID" value="SBAD_0001030301"/>
</dbReference>
<dbReference type="AlphaFoldDB" id="A0A183J253"/>
<reference evidence="3" key="1">
    <citation type="submission" date="2016-06" db="UniProtKB">
        <authorList>
            <consortium name="WormBaseParasite"/>
        </authorList>
    </citation>
    <scope>IDENTIFICATION</scope>
</reference>
<name>A0A183J253_9BILA</name>
<gene>
    <name evidence="1" type="ORF">SBAD_LOCUS9951</name>
</gene>
<evidence type="ECO:0000313" key="1">
    <source>
        <dbReference type="EMBL" id="VDP27542.1"/>
    </source>
</evidence>
<protein>
    <submittedName>
        <fullName evidence="3">Ovule protein</fullName>
    </submittedName>
</protein>
<accession>A0A183J253</accession>
<reference evidence="1 2" key="2">
    <citation type="submission" date="2018-11" db="EMBL/GenBank/DDBJ databases">
        <authorList>
            <consortium name="Pathogen Informatics"/>
        </authorList>
    </citation>
    <scope>NUCLEOTIDE SEQUENCE [LARGE SCALE GENOMIC DNA]</scope>
</reference>
<dbReference type="EMBL" id="UZAM01013390">
    <property type="protein sequence ID" value="VDP27542.1"/>
    <property type="molecule type" value="Genomic_DNA"/>
</dbReference>
<sequence>MRFLLNQVILGEPLSKKKFCTTSNAFDKERWFPLFHNDNDDDDDLQLNEGSGEPEIALKNKNEQLSAESYMTSDVLRKQDMYEVWAKEEIGADVLNGSRSETVSPRQYLYGQSSAIASSTL</sequence>